<evidence type="ECO:0000313" key="6">
    <source>
        <dbReference type="Proteomes" id="UP001396646"/>
    </source>
</evidence>
<feature type="domain" description="Dockerin" evidence="4">
    <location>
        <begin position="928"/>
        <end position="986"/>
    </location>
</feature>
<dbReference type="InterPro" id="IPR011050">
    <property type="entry name" value="Pectin_lyase_fold/virulence"/>
</dbReference>
<accession>A0ABU9KU84</accession>
<dbReference type="InterPro" id="IPR013687">
    <property type="entry name" value="Disaggr-rel"/>
</dbReference>
<dbReference type="Gene3D" id="2.60.40.10">
    <property type="entry name" value="Immunoglobulins"/>
    <property type="match status" value="3"/>
</dbReference>
<evidence type="ECO:0000256" key="1">
    <source>
        <dbReference type="ARBA" id="ARBA00016512"/>
    </source>
</evidence>
<dbReference type="PROSITE" id="PS50093">
    <property type="entry name" value="PKD"/>
    <property type="match status" value="1"/>
</dbReference>
<dbReference type="Pfam" id="PF08480">
    <property type="entry name" value="Disaggr_assoc"/>
    <property type="match status" value="1"/>
</dbReference>
<dbReference type="RefSeq" id="WP_342127541.1">
    <property type="nucleotide sequence ID" value="NZ_JBCAUS010000006.1"/>
</dbReference>
<dbReference type="Pfam" id="PF06452">
    <property type="entry name" value="CBM9_1"/>
    <property type="match status" value="1"/>
</dbReference>
<feature type="domain" description="PKD" evidence="3">
    <location>
        <begin position="447"/>
        <end position="532"/>
    </location>
</feature>
<dbReference type="EMBL" id="JBCAUS010000006">
    <property type="protein sequence ID" value="MEL4305928.1"/>
    <property type="molecule type" value="Genomic_DNA"/>
</dbReference>
<dbReference type="InterPro" id="IPR002105">
    <property type="entry name" value="Dockerin_1_rpt"/>
</dbReference>
<dbReference type="CDD" id="cd00146">
    <property type="entry name" value="PKD"/>
    <property type="match status" value="1"/>
</dbReference>
<dbReference type="SUPFAM" id="SSF51126">
    <property type="entry name" value="Pectin lyase-like"/>
    <property type="match status" value="2"/>
</dbReference>
<feature type="compositionally biased region" description="Polar residues" evidence="2">
    <location>
        <begin position="445"/>
        <end position="458"/>
    </location>
</feature>
<dbReference type="Proteomes" id="UP001396646">
    <property type="component" value="Unassembled WGS sequence"/>
</dbReference>
<dbReference type="Pfam" id="PF05345">
    <property type="entry name" value="He_PIG"/>
    <property type="match status" value="1"/>
</dbReference>
<dbReference type="PANTHER" id="PTHR46182">
    <property type="entry name" value="FI19480P1"/>
    <property type="match status" value="1"/>
</dbReference>
<dbReference type="InterPro" id="IPR012334">
    <property type="entry name" value="Pectin_lyas_fold"/>
</dbReference>
<dbReference type="InterPro" id="IPR010502">
    <property type="entry name" value="Carb-bd_dom_fam9"/>
</dbReference>
<keyword evidence="6" id="KW-1185">Reference proteome</keyword>
<evidence type="ECO:0000259" key="3">
    <source>
        <dbReference type="PROSITE" id="PS50093"/>
    </source>
</evidence>
<dbReference type="SUPFAM" id="SSF49299">
    <property type="entry name" value="PKD domain"/>
    <property type="match status" value="1"/>
</dbReference>
<name>A0ABU9KU84_9EURY</name>
<dbReference type="Gene3D" id="1.10.1330.10">
    <property type="entry name" value="Dockerin domain"/>
    <property type="match status" value="1"/>
</dbReference>
<evidence type="ECO:0000313" key="5">
    <source>
        <dbReference type="EMBL" id="MEL4305928.1"/>
    </source>
</evidence>
<dbReference type="SUPFAM" id="SSF49313">
    <property type="entry name" value="Cadherin-like"/>
    <property type="match status" value="1"/>
</dbReference>
<dbReference type="InterPro" id="IPR016134">
    <property type="entry name" value="Dockerin_dom"/>
</dbReference>
<dbReference type="InterPro" id="IPR006644">
    <property type="entry name" value="Cadg"/>
</dbReference>
<dbReference type="SUPFAM" id="SSF63446">
    <property type="entry name" value="Type I dockerin domain"/>
    <property type="match status" value="1"/>
</dbReference>
<dbReference type="InterPro" id="IPR006626">
    <property type="entry name" value="PbH1"/>
</dbReference>
<dbReference type="SMART" id="SM00089">
    <property type="entry name" value="PKD"/>
    <property type="match status" value="1"/>
</dbReference>
<evidence type="ECO:0000259" key="4">
    <source>
        <dbReference type="PROSITE" id="PS51766"/>
    </source>
</evidence>
<dbReference type="InterPro" id="IPR000601">
    <property type="entry name" value="PKD_dom"/>
</dbReference>
<dbReference type="Pfam" id="PF18911">
    <property type="entry name" value="PKD_4"/>
    <property type="match status" value="1"/>
</dbReference>
<reference evidence="5 6" key="1">
    <citation type="submission" date="2024-04" db="EMBL/GenBank/DDBJ databases">
        <title>Methanococcoides sp. LMO-2.</title>
        <authorList>
            <person name="Liang L."/>
        </authorList>
    </citation>
    <scope>NUCLEOTIDE SEQUENCE [LARGE SCALE GENOMIC DNA]</scope>
    <source>
        <strain evidence="5 6">LMO-2</strain>
    </source>
</reference>
<comment type="caution">
    <text evidence="5">The sequence shown here is derived from an EMBL/GenBank/DDBJ whole genome shotgun (WGS) entry which is preliminary data.</text>
</comment>
<evidence type="ECO:0000256" key="2">
    <source>
        <dbReference type="SAM" id="MobiDB-lite"/>
    </source>
</evidence>
<protein>
    <recommendedName>
        <fullName evidence="1">Probable pectate lyase C</fullName>
    </recommendedName>
</protein>
<dbReference type="SMART" id="SM00710">
    <property type="entry name" value="PbH1"/>
    <property type="match status" value="9"/>
</dbReference>
<dbReference type="InterPro" id="IPR036439">
    <property type="entry name" value="Dockerin_dom_sf"/>
</dbReference>
<dbReference type="Pfam" id="PF00404">
    <property type="entry name" value="Dockerin_1"/>
    <property type="match status" value="1"/>
</dbReference>
<feature type="region of interest" description="Disordered" evidence="2">
    <location>
        <begin position="418"/>
        <end position="458"/>
    </location>
</feature>
<dbReference type="InterPro" id="IPR015919">
    <property type="entry name" value="Cadherin-like_sf"/>
</dbReference>
<dbReference type="PROSITE" id="PS00018">
    <property type="entry name" value="EF_HAND_1"/>
    <property type="match status" value="2"/>
</dbReference>
<sequence length="986" mass="106067">MRKLKILLLLSFISLIAVPTALGATAPVVYVSAAGNGDYNCDGVNDEVQINAALQFVNDNAEFTTVYLMDDGGENDYIISDQIEIHDNTILDGETGVRVKLKAGLTEYDFEQMVTGATPTSQVYNSANHIIIRNIIFDADRWNQDNMPISKKDERETISIRGKDITIYNCRFEDGVGDFIKIGNYGEKYPDINIYNNYFGRSGHCGVYVLYTGYTGDNRIWIHDNEFGYVAANTGVRLDECSGALVENNVFTSYNQGDSAIYLLYRNAGSNTGSHDNEIRYNTIYDVREYGVTLAAEVSGGVVDKSETAGNYIHHNSIRNTIGDGNAGGINVYGYDDVLIEYNTIANCDGDGISTHEYYGSTSTSGFTITAKNNLIYGMTYYNGRGYGINNVESSRHTIISDYNNIYGNALGNYRNTAEGTHDIHDSSQSTIPDEPTTPEEPTTSVKPTASAGSDRTVSVGETVTLDGSASTDDVSIASYKWDFDNSNGIQQDATGAVVQHSYSSGGTYTATLTVTDGDGEVDTDTVHITVQDTSPDAPSDVGNAHLDISSGTAMIDGDLSDWQYAAGTTMSGVSDNTATVKSMYDSTYLYISYDVTDSNLQADALIETGGLHLDDSIEIYLDTLNNGGAAMQPDDYHFIINLNGAVVDDVGTGTGKDYSYSSNIITNVNLQGTKNDASTDSGYIIEVAIPWSDIGGIPSSNDVGLFLAVNDQDNTGTVYLLNWHDLTTSYAVPDRWGDATITATSNTAPIMSSIDDRTVDEGSTVSFTVSASDAESDPLSYTVSGLPNGASFDSLSGEFSWTPSAVPSGDYGLLFEVTDGELSDSESMIITVNAISNDPSNNAPVITFLSPDHDSVFEVGNVVDIGVVAFDADEDELNYALKINGVTVSTTSSYSWDADSSGSYTIEAVVSDGTDQVTTQNVVTVIKILPRWDVNKDGVVNILDVTLVAQNLGSSKPHPSWDVNEDGEVNIQDLTIVAHYFGETI</sequence>
<dbReference type="PROSITE" id="PS51766">
    <property type="entry name" value="DOCKERIN"/>
    <property type="match status" value="1"/>
</dbReference>
<dbReference type="InterPro" id="IPR013783">
    <property type="entry name" value="Ig-like_fold"/>
</dbReference>
<dbReference type="SUPFAM" id="SSF49344">
    <property type="entry name" value="CBD9-like"/>
    <property type="match status" value="1"/>
</dbReference>
<dbReference type="InterPro" id="IPR018247">
    <property type="entry name" value="EF_Hand_1_Ca_BS"/>
</dbReference>
<dbReference type="InterPro" id="IPR029865">
    <property type="entry name" value="KIAA0319-like"/>
</dbReference>
<gene>
    <name evidence="5" type="ORF">WOA13_08865</name>
</gene>
<organism evidence="5 6">
    <name type="scientific">Methanococcoides cohabitans</name>
    <dbReference type="NCBI Taxonomy" id="3136559"/>
    <lineage>
        <taxon>Archaea</taxon>
        <taxon>Methanobacteriati</taxon>
        <taxon>Methanobacteriota</taxon>
        <taxon>Stenosarchaea group</taxon>
        <taxon>Methanomicrobia</taxon>
        <taxon>Methanosarcinales</taxon>
        <taxon>Methanosarcinaceae</taxon>
        <taxon>Methanococcoides</taxon>
    </lineage>
</organism>
<dbReference type="InterPro" id="IPR022409">
    <property type="entry name" value="PKD/Chitinase_dom"/>
</dbReference>
<dbReference type="Gene3D" id="2.160.20.10">
    <property type="entry name" value="Single-stranded right-handed beta-helix, Pectin lyase-like"/>
    <property type="match status" value="1"/>
</dbReference>
<dbReference type="InterPro" id="IPR035986">
    <property type="entry name" value="PKD_dom_sf"/>
</dbReference>
<dbReference type="Gene3D" id="2.60.40.1190">
    <property type="match status" value="1"/>
</dbReference>
<dbReference type="CDD" id="cd14254">
    <property type="entry name" value="Dockerin_II"/>
    <property type="match status" value="1"/>
</dbReference>
<proteinExistence type="predicted"/>
<dbReference type="PANTHER" id="PTHR46182:SF2">
    <property type="entry name" value="FI19480P1"/>
    <property type="match status" value="1"/>
</dbReference>
<dbReference type="SMART" id="SM00736">
    <property type="entry name" value="CADG"/>
    <property type="match status" value="1"/>
</dbReference>